<dbReference type="GO" id="GO:0008270">
    <property type="term" value="F:zinc ion binding"/>
    <property type="evidence" value="ECO:0007669"/>
    <property type="project" value="UniProtKB-KW"/>
</dbReference>
<evidence type="ECO:0000259" key="16">
    <source>
        <dbReference type="Pfam" id="PF04561"/>
    </source>
</evidence>
<evidence type="ECO:0000256" key="9">
    <source>
        <dbReference type="ARBA" id="ARBA00023163"/>
    </source>
</evidence>
<keyword evidence="5 13" id="KW-0548">Nucleotidyltransferase</keyword>
<dbReference type="InterPro" id="IPR007121">
    <property type="entry name" value="RNA_pol_bsu_CS"/>
</dbReference>
<dbReference type="FunFam" id="2.40.270.10:FF:000006">
    <property type="entry name" value="DNA-directed RNA polymerase subunit beta"/>
    <property type="match status" value="1"/>
</dbReference>
<evidence type="ECO:0000256" key="8">
    <source>
        <dbReference type="ARBA" id="ARBA00022833"/>
    </source>
</evidence>
<dbReference type="Pfam" id="PF00562">
    <property type="entry name" value="RNA_pol_Rpb2_6"/>
    <property type="match status" value="1"/>
</dbReference>
<keyword evidence="7" id="KW-0863">Zinc-finger</keyword>
<feature type="domain" description="RNA polymerase Rpb2" evidence="16">
    <location>
        <begin position="246"/>
        <end position="379"/>
    </location>
</feature>
<dbReference type="GO" id="GO:0000428">
    <property type="term" value="C:DNA-directed RNA polymerase complex"/>
    <property type="evidence" value="ECO:0007669"/>
    <property type="project" value="UniProtKB-KW"/>
</dbReference>
<keyword evidence="10" id="KW-0539">Nucleus</keyword>
<dbReference type="Gene3D" id="3.90.1100.10">
    <property type="match status" value="1"/>
</dbReference>
<dbReference type="InterPro" id="IPR037034">
    <property type="entry name" value="RNA_pol_Rpb2_2_sf"/>
</dbReference>
<evidence type="ECO:0000256" key="10">
    <source>
        <dbReference type="ARBA" id="ARBA00023242"/>
    </source>
</evidence>
<evidence type="ECO:0000259" key="18">
    <source>
        <dbReference type="Pfam" id="PF04565"/>
    </source>
</evidence>
<dbReference type="CDD" id="cd00653">
    <property type="entry name" value="RNA_pol_B_RPB2"/>
    <property type="match status" value="1"/>
</dbReference>
<feature type="domain" description="RNA polymerase Rpb2" evidence="15">
    <location>
        <begin position="1020"/>
        <end position="1129"/>
    </location>
</feature>
<dbReference type="FunFam" id="3.90.1800.10:FF:000004">
    <property type="entry name" value="DNA-directed RNA polymerase subunit beta"/>
    <property type="match status" value="1"/>
</dbReference>
<dbReference type="Gene3D" id="3.90.1070.20">
    <property type="match status" value="1"/>
</dbReference>
<dbReference type="InterPro" id="IPR037033">
    <property type="entry name" value="DNA-dir_RNAP_su2_hyb_sf"/>
</dbReference>
<dbReference type="FunFam" id="3.90.1100.10:FF:000008">
    <property type="entry name" value="DNA-directed RNA polymerase subunit beta"/>
    <property type="match status" value="1"/>
</dbReference>
<dbReference type="Pfam" id="PF04561">
    <property type="entry name" value="RNA_pol_Rpb2_2"/>
    <property type="match status" value="1"/>
</dbReference>
<dbReference type="GO" id="GO:0003677">
    <property type="term" value="F:DNA binding"/>
    <property type="evidence" value="ECO:0007669"/>
    <property type="project" value="InterPro"/>
</dbReference>
<dbReference type="Gene3D" id="2.40.270.10">
    <property type="entry name" value="DNA-directed RNA polymerase, subunit 2, domain 6"/>
    <property type="match status" value="1"/>
</dbReference>
<dbReference type="GO" id="GO:0003899">
    <property type="term" value="F:DNA-directed RNA polymerase activity"/>
    <property type="evidence" value="ECO:0007669"/>
    <property type="project" value="UniProtKB-EC"/>
</dbReference>
<evidence type="ECO:0000256" key="11">
    <source>
        <dbReference type="ARBA" id="ARBA00048552"/>
    </source>
</evidence>
<comment type="similarity">
    <text evidence="2 12">Belongs to the RNA polymerase beta chain family.</text>
</comment>
<dbReference type="GO" id="GO:0032549">
    <property type="term" value="F:ribonucleoside binding"/>
    <property type="evidence" value="ECO:0007669"/>
    <property type="project" value="InterPro"/>
</dbReference>
<dbReference type="GO" id="GO:0005634">
    <property type="term" value="C:nucleus"/>
    <property type="evidence" value="ECO:0007669"/>
    <property type="project" value="UniProtKB-SubCell"/>
</dbReference>
<dbReference type="PANTHER" id="PTHR20856">
    <property type="entry name" value="DNA-DIRECTED RNA POLYMERASE I SUBUNIT 2"/>
    <property type="match status" value="1"/>
</dbReference>
<dbReference type="AlphaFoldDB" id="A0A8X8ZFU9"/>
<dbReference type="Gene3D" id="2.40.50.150">
    <property type="match status" value="1"/>
</dbReference>
<accession>A0A8X8ZFU9</accession>
<evidence type="ECO:0000259" key="17">
    <source>
        <dbReference type="Pfam" id="PF04563"/>
    </source>
</evidence>
<comment type="function">
    <text evidence="13">DNA-dependent RNA polymerase catalyzes the transcription of DNA into RNA using the four ribonucleoside triphosphates as substrates.</text>
</comment>
<dbReference type="Gene3D" id="3.90.1800.10">
    <property type="entry name" value="RNA polymerase alpha subunit dimerisation domain"/>
    <property type="match status" value="1"/>
</dbReference>
<name>A0A8X8ZFU9_SALSN</name>
<evidence type="ECO:0000256" key="2">
    <source>
        <dbReference type="ARBA" id="ARBA00006835"/>
    </source>
</evidence>
<evidence type="ECO:0000313" key="19">
    <source>
        <dbReference type="EMBL" id="KAG6403093.1"/>
    </source>
</evidence>
<dbReference type="Gene3D" id="3.90.1110.10">
    <property type="entry name" value="RNA polymerase Rpb2, domain 2"/>
    <property type="match status" value="2"/>
</dbReference>
<dbReference type="GO" id="GO:0009561">
    <property type="term" value="P:megagametogenesis"/>
    <property type="evidence" value="ECO:0007669"/>
    <property type="project" value="UniProtKB-ARBA"/>
</dbReference>
<evidence type="ECO:0000256" key="5">
    <source>
        <dbReference type="ARBA" id="ARBA00022695"/>
    </source>
</evidence>
<evidence type="ECO:0000256" key="13">
    <source>
        <dbReference type="RuleBase" id="RU363031"/>
    </source>
</evidence>
<evidence type="ECO:0000259" key="15">
    <source>
        <dbReference type="Pfam" id="PF04560"/>
    </source>
</evidence>
<protein>
    <recommendedName>
        <fullName evidence="13">DNA-directed RNA polymerase subunit beta</fullName>
        <ecNumber evidence="13">2.7.7.6</ecNumber>
    </recommendedName>
</protein>
<keyword evidence="4 13" id="KW-0808">Transferase</keyword>
<dbReference type="InterPro" id="IPR007645">
    <property type="entry name" value="RNA_pol_Rpb2_3"/>
</dbReference>
<dbReference type="Proteomes" id="UP000298416">
    <property type="component" value="Unassembled WGS sequence"/>
</dbReference>
<dbReference type="InterPro" id="IPR007120">
    <property type="entry name" value="DNA-dir_RNAP_su2_dom"/>
</dbReference>
<keyword evidence="20" id="KW-1185">Reference proteome</keyword>
<gene>
    <name evidence="19" type="ORF">SASPL_135310</name>
</gene>
<dbReference type="EMBL" id="PNBA02000013">
    <property type="protein sequence ID" value="KAG6403093.1"/>
    <property type="molecule type" value="Genomic_DNA"/>
</dbReference>
<dbReference type="Pfam" id="PF04560">
    <property type="entry name" value="RNA_pol_Rpb2_7"/>
    <property type="match status" value="1"/>
</dbReference>
<proteinExistence type="inferred from homology"/>
<dbReference type="InterPro" id="IPR007641">
    <property type="entry name" value="RNA_pol_Rpb2_7"/>
</dbReference>
<dbReference type="FunFam" id="2.40.270.10:FF:000011">
    <property type="entry name" value="DNA-directed RNA polymerase subunit beta"/>
    <property type="match status" value="1"/>
</dbReference>
<feature type="domain" description="RNA polymerase Rpb2" evidence="18">
    <location>
        <begin position="435"/>
        <end position="498"/>
    </location>
</feature>
<evidence type="ECO:0000256" key="7">
    <source>
        <dbReference type="ARBA" id="ARBA00022771"/>
    </source>
</evidence>
<evidence type="ECO:0000256" key="1">
    <source>
        <dbReference type="ARBA" id="ARBA00004123"/>
    </source>
</evidence>
<comment type="caution">
    <text evidence="19">The sequence shown here is derived from an EMBL/GenBank/DDBJ whole genome shotgun (WGS) entry which is preliminary data.</text>
</comment>
<evidence type="ECO:0000256" key="12">
    <source>
        <dbReference type="RuleBase" id="RU000434"/>
    </source>
</evidence>
<evidence type="ECO:0000313" key="20">
    <source>
        <dbReference type="Proteomes" id="UP000298416"/>
    </source>
</evidence>
<keyword evidence="6" id="KW-0479">Metal-binding</keyword>
<evidence type="ECO:0000256" key="3">
    <source>
        <dbReference type="ARBA" id="ARBA00022478"/>
    </source>
</evidence>
<dbReference type="EC" id="2.7.7.6" evidence="13"/>
<reference evidence="19" key="1">
    <citation type="submission" date="2018-01" db="EMBL/GenBank/DDBJ databases">
        <authorList>
            <person name="Mao J.F."/>
        </authorList>
    </citation>
    <scope>NUCLEOTIDE SEQUENCE</scope>
    <source>
        <strain evidence="19">Huo1</strain>
        <tissue evidence="19">Leaf</tissue>
    </source>
</reference>
<feature type="domain" description="DNA-directed RNA polymerase subunit 2 hybrid-binding" evidence="14">
    <location>
        <begin position="632"/>
        <end position="1018"/>
    </location>
</feature>
<keyword evidence="3 13" id="KW-0240">DNA-directed RNA polymerase</keyword>
<dbReference type="SUPFAM" id="SSF64484">
    <property type="entry name" value="beta and beta-prime subunits of DNA dependent RNA-polymerase"/>
    <property type="match status" value="1"/>
</dbReference>
<reference evidence="19" key="2">
    <citation type="submission" date="2020-08" db="EMBL/GenBank/DDBJ databases">
        <title>Plant Genome Project.</title>
        <authorList>
            <person name="Zhang R.-G."/>
        </authorList>
    </citation>
    <scope>NUCLEOTIDE SEQUENCE</scope>
    <source>
        <strain evidence="19">Huo1</strain>
        <tissue evidence="19">Leaf</tissue>
    </source>
</reference>
<dbReference type="Pfam" id="PF04563">
    <property type="entry name" value="RNA_pol_Rpb2_1"/>
    <property type="match status" value="1"/>
</dbReference>
<organism evidence="19">
    <name type="scientific">Salvia splendens</name>
    <name type="common">Scarlet sage</name>
    <dbReference type="NCBI Taxonomy" id="180675"/>
    <lineage>
        <taxon>Eukaryota</taxon>
        <taxon>Viridiplantae</taxon>
        <taxon>Streptophyta</taxon>
        <taxon>Embryophyta</taxon>
        <taxon>Tracheophyta</taxon>
        <taxon>Spermatophyta</taxon>
        <taxon>Magnoliopsida</taxon>
        <taxon>eudicotyledons</taxon>
        <taxon>Gunneridae</taxon>
        <taxon>Pentapetalae</taxon>
        <taxon>asterids</taxon>
        <taxon>lamiids</taxon>
        <taxon>Lamiales</taxon>
        <taxon>Lamiaceae</taxon>
        <taxon>Nepetoideae</taxon>
        <taxon>Mentheae</taxon>
        <taxon>Salviinae</taxon>
        <taxon>Salvia</taxon>
        <taxon>Salvia subgen. Calosphace</taxon>
        <taxon>core Calosphace</taxon>
    </lineage>
</organism>
<sequence>MGASTGVNEEEKVVKSARRPHLAEEKDYEALREIFSHHIESFDHMLDNGLYAMMQNVKPVEVLDPATKLKLRNILLTMLCYSSSFYPYWLILNPDILWLSDPEIFEPQKEFSRAMTDPLYPSECRQAKLSYSGTFMAYLNFQYGNGGVIRDKISLGQFPIMLKSKKCHLRAAETPKELVSLKEEPSEMGGYFILNGLERVICLVVLPKRNYPTSMVRNSFCERREGYTDKAVVIRCVREDQSAVSALTETTDHEIYVSLTSSYNEKYDRGKGSVGTQLIGERAKIILDELQHFSLYTRTQCIQHIGEHFQAVMMGLEKQSYSDVADAVLRDYIFVHLDDNIDKFNLLIFQFSLMLQKLFSLVDQTSVPDNPDSLQHHEVLLPGHLITIYVKEKLQDWLLRAKRLLQDEVDKDNKNFELSSELEDILRIRAGMTVMAERLNYLRFISHFRAVHRGAAFAGLRTTSVRKLLPESWGFMCPVHTPDGEPCGLLIHMTSSCRLTSYYDSKGKLKDFLEIRKSISKVLVTIGMTPALPKLLLAGPPEVLPVLLDGRVVGSIASNIIEKAVSHMRSLKVEASEINEDPDVDYVPLSIPEDLEVYMEISCPDGGNGGRKDVFPATHAEIHPTGILSVVGNLTPWSDHNQSPRNMYQCQMAKQTMGFSCQSLNTRADQKLYHLQTPQTPIVRTKTYNIDDCPLGTNAIVAVLAYSGYDMEDAMVLNKSSVDRGMFRGYIYQVEMEQLFCVSELVQPQKDMPKTETVDLAEDKFRADCFQRSFGRSNVDKSSHQFIDSDGLPFVGQSIGPGDPYCSVYNEVTSSVSTNKLKGSDHAYVDYVAVDSKNKKHLQKANIRFRHPRNPVIGDKFSSRHGQKGVCSQLWKDTDMPFSGATGMRPDLIINPHAFPSRMTIAMLLESIAAKGGALDGNFVDATPFSSSMKKSDGSESDSLLIDELGSQLVKRGFNHHGLEVLYSGVYGTELTCEIFIGPVYYQRLCHMVSDKFQVRSAGKIDQVTSQPIKRRKRGGGVRFGEMERDSLLAHGAAYLLHDRLHKSSDYHIADVCSLCGSILTTSLIQLDQKKVREMIGMRLPSNAPKKVTCVSCKTSKGMETVAMPYVFRYLAAELAGMNIKMTLELSN</sequence>
<comment type="subcellular location">
    <subcellularLocation>
        <location evidence="1">Nucleus</location>
    </subcellularLocation>
</comment>
<dbReference type="InterPro" id="IPR015712">
    <property type="entry name" value="DNA-dir_RNA_pol_su2"/>
</dbReference>
<evidence type="ECO:0000256" key="6">
    <source>
        <dbReference type="ARBA" id="ARBA00022723"/>
    </source>
</evidence>
<dbReference type="Pfam" id="PF04565">
    <property type="entry name" value="RNA_pol_Rpb2_3"/>
    <property type="match status" value="1"/>
</dbReference>
<comment type="catalytic activity">
    <reaction evidence="11 13">
        <text>RNA(n) + a ribonucleoside 5'-triphosphate = RNA(n+1) + diphosphate</text>
        <dbReference type="Rhea" id="RHEA:21248"/>
        <dbReference type="Rhea" id="RHEA-COMP:14527"/>
        <dbReference type="Rhea" id="RHEA-COMP:17342"/>
        <dbReference type="ChEBI" id="CHEBI:33019"/>
        <dbReference type="ChEBI" id="CHEBI:61557"/>
        <dbReference type="ChEBI" id="CHEBI:140395"/>
        <dbReference type="EC" id="2.7.7.6"/>
    </reaction>
</comment>
<dbReference type="GO" id="GO:0006351">
    <property type="term" value="P:DNA-templated transcription"/>
    <property type="evidence" value="ECO:0007669"/>
    <property type="project" value="InterPro"/>
</dbReference>
<keyword evidence="9 13" id="KW-0804">Transcription</keyword>
<evidence type="ECO:0000256" key="4">
    <source>
        <dbReference type="ARBA" id="ARBA00022679"/>
    </source>
</evidence>
<evidence type="ECO:0000259" key="14">
    <source>
        <dbReference type="Pfam" id="PF00562"/>
    </source>
</evidence>
<dbReference type="InterPro" id="IPR007644">
    <property type="entry name" value="RNA_pol_bsu_protrusion"/>
</dbReference>
<dbReference type="InterPro" id="IPR014724">
    <property type="entry name" value="RNA_pol_RPB2_OB-fold"/>
</dbReference>
<feature type="domain" description="RNA polymerase beta subunit protrusion" evidence="17">
    <location>
        <begin position="35"/>
        <end position="416"/>
    </location>
</feature>
<dbReference type="InterPro" id="IPR007642">
    <property type="entry name" value="RNA_pol_Rpb2_2"/>
</dbReference>
<keyword evidence="8" id="KW-0862">Zinc</keyword>
<dbReference type="PROSITE" id="PS01166">
    <property type="entry name" value="RNA_POL_BETA"/>
    <property type="match status" value="1"/>
</dbReference>